<dbReference type="InterPro" id="IPR014756">
    <property type="entry name" value="Ig_E-set"/>
</dbReference>
<sequence>MSKLLKLAIILIYAPAVRSHGYLSVPMARQYKCFKDGNFYWPYNGDNIPDVACRNAYKFIYYKYLALNFKVGSAASKAQYMFEQYMEYAAMAGPNYNNFNFIKQNVVPHTLCGAGSNVHSSVFGDKSGIDQPFINWTPNTLYVDGYQSTYQFNIYFCPTAIHQPSYFEVFITKPNWDRQESVTWNKLEFIGGNYSNLITNPGNLMCNNELIYSIPVIIPYRINQFVMYVRWQRMDPAGEGFYNCADVVFKILNIHLGLCDK</sequence>
<proteinExistence type="predicted"/>
<reference evidence="3" key="1">
    <citation type="journal article" date="2022" name="J. Invertebr. Pathol.">
        <title>Identification of a new nucleopolyhedrovirus isolated from the olive leaf moth, Palpita vitrealis, from two locations in Egypt.</title>
        <authorList>
            <person name="El-Salamouny S."/>
            <person name="Wennmann J.T."/>
            <person name="Kleespies R.G."/>
            <person name="Richert-Poggeler K.R."/>
            <person name="Mansour A."/>
            <person name="Awad M."/>
            <person name="Agamy E."/>
            <person name="Salama R."/>
            <person name="Jehle J.A."/>
        </authorList>
    </citation>
    <scope>NUCLEOTIDE SEQUENCE</scope>
    <source>
        <strain evidence="3">Giza 2005</strain>
    </source>
</reference>
<dbReference type="InterPro" id="IPR051024">
    <property type="entry name" value="GlcNAc_Chitin_IntDeg"/>
</dbReference>
<evidence type="ECO:0000259" key="2">
    <source>
        <dbReference type="Pfam" id="PF03067"/>
    </source>
</evidence>
<dbReference type="InterPro" id="IPR004302">
    <property type="entry name" value="Cellulose/chitin-bd_N"/>
</dbReference>
<accession>A0AAE9LNH1</accession>
<dbReference type="EMBL" id="OL685370">
    <property type="protein sequence ID" value="USC25912.1"/>
    <property type="molecule type" value="Genomic_DNA"/>
</dbReference>
<evidence type="ECO:0000313" key="4">
    <source>
        <dbReference type="Proteomes" id="UP001256712"/>
    </source>
</evidence>
<name>A0AAE9LNH1_9ABAC</name>
<dbReference type="Proteomes" id="UP001256712">
    <property type="component" value="Segment"/>
</dbReference>
<protein>
    <submittedName>
        <fullName evidence="3">Gp37</fullName>
    </submittedName>
</protein>
<feature type="domain" description="Chitin-binding type-4" evidence="2">
    <location>
        <begin position="20"/>
        <end position="247"/>
    </location>
</feature>
<keyword evidence="4" id="KW-1185">Reference proteome</keyword>
<evidence type="ECO:0000256" key="1">
    <source>
        <dbReference type="ARBA" id="ARBA00022729"/>
    </source>
</evidence>
<evidence type="ECO:0000313" key="3">
    <source>
        <dbReference type="EMBL" id="USC25912.1"/>
    </source>
</evidence>
<dbReference type="SUPFAM" id="SSF81296">
    <property type="entry name" value="E set domains"/>
    <property type="match status" value="1"/>
</dbReference>
<dbReference type="Gene3D" id="2.70.50.50">
    <property type="entry name" value="chitin-binding protein cbp21"/>
    <property type="match status" value="1"/>
</dbReference>
<organism evidence="3 4">
    <name type="scientific">Palpita vitrealis nucleopolyhedrovirus</name>
    <dbReference type="NCBI Taxonomy" id="2951960"/>
    <lineage>
        <taxon>Viruses</taxon>
        <taxon>Viruses incertae sedis</taxon>
        <taxon>Naldaviricetes</taxon>
        <taxon>Lefavirales</taxon>
        <taxon>Baculoviridae</taxon>
        <taxon>Alphabaculovirus</taxon>
        <taxon>Alphabaculovirus pavitrealis</taxon>
    </lineage>
</organism>
<dbReference type="PANTHER" id="PTHR34823:SF1">
    <property type="entry name" value="CHITIN-BINDING TYPE-4 DOMAIN-CONTAINING PROTEIN"/>
    <property type="match status" value="1"/>
</dbReference>
<dbReference type="Pfam" id="PF03067">
    <property type="entry name" value="LPMO_10"/>
    <property type="match status" value="1"/>
</dbReference>
<dbReference type="PANTHER" id="PTHR34823">
    <property type="entry name" value="GLCNAC-BINDING PROTEIN A"/>
    <property type="match status" value="1"/>
</dbReference>
<keyword evidence="1" id="KW-0732">Signal</keyword>